<comment type="subcellular location">
    <subcellularLocation>
        <location evidence="1">Golgi apparatus membrane</location>
        <topology evidence="1">Single-pass type II membrane protein</topology>
    </subcellularLocation>
</comment>
<keyword evidence="3" id="KW-0328">Glycosyltransferase</keyword>
<keyword evidence="4" id="KW-0808">Transferase</keyword>
<proteinExistence type="predicted"/>
<dbReference type="InterPro" id="IPR049625">
    <property type="entry name" value="Glyco_transf_61_cat"/>
</dbReference>
<dbReference type="PANTHER" id="PTHR20961:SF109">
    <property type="entry name" value="GLYCOSYLTRANSFERASE"/>
    <property type="match status" value="1"/>
</dbReference>
<gene>
    <name evidence="7" type="ORF">BAE44_0017731</name>
</gene>
<evidence type="ECO:0000256" key="2">
    <source>
        <dbReference type="ARBA" id="ARBA00004881"/>
    </source>
</evidence>
<evidence type="ECO:0000259" key="6">
    <source>
        <dbReference type="Pfam" id="PF04577"/>
    </source>
</evidence>
<comment type="caution">
    <text evidence="7">The sequence shown here is derived from an EMBL/GenBank/DDBJ whole genome shotgun (WGS) entry which is preliminary data.</text>
</comment>
<evidence type="ECO:0000313" key="7">
    <source>
        <dbReference type="EMBL" id="OEL21253.1"/>
    </source>
</evidence>
<evidence type="ECO:0000256" key="1">
    <source>
        <dbReference type="ARBA" id="ARBA00004323"/>
    </source>
</evidence>
<dbReference type="InterPro" id="IPR007657">
    <property type="entry name" value="Glycosyltransferase_61"/>
</dbReference>
<feature type="domain" description="Glycosyltransferase 61 catalytic" evidence="6">
    <location>
        <begin position="184"/>
        <end position="375"/>
    </location>
</feature>
<dbReference type="AlphaFoldDB" id="A0A1E5V7W5"/>
<dbReference type="PANTHER" id="PTHR20961">
    <property type="entry name" value="GLYCOSYLTRANSFERASE"/>
    <property type="match status" value="1"/>
</dbReference>
<reference evidence="7 8" key="1">
    <citation type="submission" date="2016-09" db="EMBL/GenBank/DDBJ databases">
        <title>The draft genome of Dichanthelium oligosanthes: A C3 panicoid grass species.</title>
        <authorList>
            <person name="Studer A.J."/>
            <person name="Schnable J.C."/>
            <person name="Brutnell T.P."/>
        </authorList>
    </citation>
    <scope>NUCLEOTIDE SEQUENCE [LARGE SCALE GENOMIC DNA]</scope>
    <source>
        <strain evidence="8">cv. Kellogg 1175</strain>
        <tissue evidence="7">Leaf</tissue>
    </source>
</reference>
<evidence type="ECO:0000256" key="5">
    <source>
        <dbReference type="ARBA" id="ARBA00023180"/>
    </source>
</evidence>
<sequence length="467" mass="50895">MKAFSKLWPALTESKLAIALSAGLIVAAVVVFSVPPQLSVHVTNVLLRGSSGNGGAGSPAEETSARAQPPLVEEIAPTSVLPPPLKPICDLSDWRYDGCEMWGDARTASGVNKSSVYFIPPASQLATAVAATWSIRSQSRKIIGVREVIVRSLNLSSLHEAPNCTVHRSVPAVVFALGGLTFNYWHAFSDVLVPLFTTSRSFGGEVELVTTGAQAWFINKYERVLGALSRYEVVDLDADSEVRCYPHLIVGLRGHRDFDIDPARAPNNYDMLAFRTFVRGAYSLPPPTTALPCKSGGTKPRLMIILRGATRRFVNSDAIVEAMERAGFQVVRMEPTPTAAMDAVSREVDACDVLVGAHGAGLTNMVFLRTGAVVVQVIPWGKMEPYGEGFFGAPAAHMGIQYVSYSVAAEESTLYDKYGKDHPVITDPDVFYRNGSNGKLYWKEQNIRLNTTRFAPTLEMVKRMLRE</sequence>
<dbReference type="GO" id="GO:0016763">
    <property type="term" value="F:pentosyltransferase activity"/>
    <property type="evidence" value="ECO:0007669"/>
    <property type="project" value="UniProtKB-ARBA"/>
</dbReference>
<evidence type="ECO:0000313" key="8">
    <source>
        <dbReference type="Proteomes" id="UP000095767"/>
    </source>
</evidence>
<accession>A0A1E5V7W5</accession>
<dbReference type="GO" id="GO:0000139">
    <property type="term" value="C:Golgi membrane"/>
    <property type="evidence" value="ECO:0007669"/>
    <property type="project" value="UniProtKB-SubCell"/>
</dbReference>
<keyword evidence="5" id="KW-0325">Glycoprotein</keyword>
<name>A0A1E5V7W5_9POAL</name>
<comment type="pathway">
    <text evidence="2">Glycan metabolism.</text>
</comment>
<dbReference type="Proteomes" id="UP000095767">
    <property type="component" value="Unassembled WGS sequence"/>
</dbReference>
<evidence type="ECO:0000256" key="4">
    <source>
        <dbReference type="ARBA" id="ARBA00022679"/>
    </source>
</evidence>
<dbReference type="Pfam" id="PF04577">
    <property type="entry name" value="Glyco_transf_61"/>
    <property type="match status" value="1"/>
</dbReference>
<dbReference type="OrthoDB" id="529273at2759"/>
<dbReference type="EMBL" id="LWDX02048371">
    <property type="protein sequence ID" value="OEL21253.1"/>
    <property type="molecule type" value="Genomic_DNA"/>
</dbReference>
<evidence type="ECO:0000256" key="3">
    <source>
        <dbReference type="ARBA" id="ARBA00022676"/>
    </source>
</evidence>
<protein>
    <recommendedName>
        <fullName evidence="6">Glycosyltransferase 61 catalytic domain-containing protein</fullName>
    </recommendedName>
</protein>
<organism evidence="7 8">
    <name type="scientific">Dichanthelium oligosanthes</name>
    <dbReference type="NCBI Taxonomy" id="888268"/>
    <lineage>
        <taxon>Eukaryota</taxon>
        <taxon>Viridiplantae</taxon>
        <taxon>Streptophyta</taxon>
        <taxon>Embryophyta</taxon>
        <taxon>Tracheophyta</taxon>
        <taxon>Spermatophyta</taxon>
        <taxon>Magnoliopsida</taxon>
        <taxon>Liliopsida</taxon>
        <taxon>Poales</taxon>
        <taxon>Poaceae</taxon>
        <taxon>PACMAD clade</taxon>
        <taxon>Panicoideae</taxon>
        <taxon>Panicodae</taxon>
        <taxon>Paniceae</taxon>
        <taxon>Dichantheliinae</taxon>
        <taxon>Dichanthelium</taxon>
    </lineage>
</organism>
<keyword evidence="8" id="KW-1185">Reference proteome</keyword>
<dbReference type="STRING" id="888268.A0A1E5V7W5"/>